<organism evidence="1 2">
    <name type="scientific">Coprococcus comes ATCC 27758</name>
    <dbReference type="NCBI Taxonomy" id="470146"/>
    <lineage>
        <taxon>Bacteria</taxon>
        <taxon>Bacillati</taxon>
        <taxon>Bacillota</taxon>
        <taxon>Clostridia</taxon>
        <taxon>Lachnospirales</taxon>
        <taxon>Lachnospiraceae</taxon>
        <taxon>Coprococcus</taxon>
    </lineage>
</organism>
<gene>
    <name evidence="1" type="ORF">COPCOM_01239</name>
</gene>
<dbReference type="Proteomes" id="UP000003793">
    <property type="component" value="Unassembled WGS sequence"/>
</dbReference>
<protein>
    <submittedName>
        <fullName evidence="1">Uncharacterized protein</fullName>
    </submittedName>
</protein>
<name>C0B7W5_9FIRM</name>
<accession>C0B7W5</accession>
<dbReference type="HOGENOM" id="CLU_2286724_0_0_9"/>
<dbReference type="EMBL" id="ABVR01000038">
    <property type="protein sequence ID" value="EEG90502.1"/>
    <property type="molecule type" value="Genomic_DNA"/>
</dbReference>
<dbReference type="AlphaFoldDB" id="C0B7W5"/>
<comment type="caution">
    <text evidence="1">The sequence shown here is derived from an EMBL/GenBank/DDBJ whole genome shotgun (WGS) entry which is preliminary data.</text>
</comment>
<reference evidence="1 2" key="2">
    <citation type="submission" date="2009-03" db="EMBL/GenBank/DDBJ databases">
        <title>Draft genome sequence of Coprococcus comes (ATCC 27758).</title>
        <authorList>
            <person name="Sudarsanam P."/>
            <person name="Ley R."/>
            <person name="Guruge J."/>
            <person name="Turnbaugh P.J."/>
            <person name="Mahowald M."/>
            <person name="Liep D."/>
            <person name="Gordon J."/>
        </authorList>
    </citation>
    <scope>NUCLEOTIDE SEQUENCE [LARGE SCALE GENOMIC DNA]</scope>
    <source>
        <strain evidence="1 2">ATCC 27758</strain>
    </source>
</reference>
<sequence length="101" mass="12388">MYFELKENKPHGTKDDPFSTYHIKNEGRSFQIPVHWHDELEIIYVKKWFFDCKYIRRKLYWNPRGCFCSVAGQSAFYGFTDWYSGLFYFPFSIKIHIFLHK</sequence>
<proteinExistence type="predicted"/>
<reference evidence="1 2" key="1">
    <citation type="submission" date="2009-02" db="EMBL/GenBank/DDBJ databases">
        <authorList>
            <person name="Fulton L."/>
            <person name="Clifton S."/>
            <person name="Fulton B."/>
            <person name="Xu J."/>
            <person name="Minx P."/>
            <person name="Pepin K.H."/>
            <person name="Johnson M."/>
            <person name="Bhonagiri V."/>
            <person name="Nash W.E."/>
            <person name="Mardis E.R."/>
            <person name="Wilson R.K."/>
        </authorList>
    </citation>
    <scope>NUCLEOTIDE SEQUENCE [LARGE SCALE GENOMIC DNA]</scope>
    <source>
        <strain evidence="1 2">ATCC 27758</strain>
    </source>
</reference>
<evidence type="ECO:0000313" key="2">
    <source>
        <dbReference type="Proteomes" id="UP000003793"/>
    </source>
</evidence>
<evidence type="ECO:0000313" key="1">
    <source>
        <dbReference type="EMBL" id="EEG90502.1"/>
    </source>
</evidence>